<dbReference type="Pfam" id="PF00246">
    <property type="entry name" value="Peptidase_M14"/>
    <property type="match status" value="1"/>
</dbReference>
<evidence type="ECO:0000256" key="6">
    <source>
        <dbReference type="ARBA" id="ARBA00022729"/>
    </source>
</evidence>
<dbReference type="AlphaFoldDB" id="K3X7Q6"/>
<evidence type="ECO:0000259" key="12">
    <source>
        <dbReference type="PROSITE" id="PS52035"/>
    </source>
</evidence>
<dbReference type="SUPFAM" id="SSF53187">
    <property type="entry name" value="Zn-dependent exopeptidases"/>
    <property type="match status" value="1"/>
</dbReference>
<dbReference type="GO" id="GO:0008270">
    <property type="term" value="F:zinc ion binding"/>
    <property type="evidence" value="ECO:0007669"/>
    <property type="project" value="InterPro"/>
</dbReference>
<feature type="active site" description="Proton donor/acceptor" evidence="10">
    <location>
        <position position="411"/>
    </location>
</feature>
<evidence type="ECO:0000256" key="7">
    <source>
        <dbReference type="ARBA" id="ARBA00022801"/>
    </source>
</evidence>
<evidence type="ECO:0000256" key="4">
    <source>
        <dbReference type="ARBA" id="ARBA00022670"/>
    </source>
</evidence>
<evidence type="ECO:0000313" key="14">
    <source>
        <dbReference type="Proteomes" id="UP000019132"/>
    </source>
</evidence>
<evidence type="ECO:0000256" key="5">
    <source>
        <dbReference type="ARBA" id="ARBA00022723"/>
    </source>
</evidence>
<organism evidence="13 14">
    <name type="scientific">Globisporangium ultimum (strain ATCC 200006 / CBS 805.95 / DAOM BR144)</name>
    <name type="common">Pythium ultimum</name>
    <dbReference type="NCBI Taxonomy" id="431595"/>
    <lineage>
        <taxon>Eukaryota</taxon>
        <taxon>Sar</taxon>
        <taxon>Stramenopiles</taxon>
        <taxon>Oomycota</taxon>
        <taxon>Peronosporomycetes</taxon>
        <taxon>Pythiales</taxon>
        <taxon>Pythiaceae</taxon>
        <taxon>Globisporangium</taxon>
    </lineage>
</organism>
<dbReference type="SMART" id="SM00631">
    <property type="entry name" value="Zn_pept"/>
    <property type="match status" value="1"/>
</dbReference>
<dbReference type="HOGENOM" id="CLU_019326_6_0_1"/>
<reference evidence="13" key="3">
    <citation type="submission" date="2015-02" db="UniProtKB">
        <authorList>
            <consortium name="EnsemblProtists"/>
        </authorList>
    </citation>
    <scope>IDENTIFICATION</scope>
    <source>
        <strain evidence="13">DAOM BR144</strain>
    </source>
</reference>
<dbReference type="Gene3D" id="3.40.630.10">
    <property type="entry name" value="Zn peptidases"/>
    <property type="match status" value="1"/>
</dbReference>
<keyword evidence="3" id="KW-0121">Carboxypeptidase</keyword>
<keyword evidence="4" id="KW-0645">Protease</keyword>
<dbReference type="FunFam" id="3.40.630.10:FF:000084">
    <property type="entry name" value="Carboxypeptidase B2"/>
    <property type="match status" value="1"/>
</dbReference>
<accession>K3X7Q6</accession>
<dbReference type="PANTHER" id="PTHR11705:SF143">
    <property type="entry name" value="SLL0236 PROTEIN"/>
    <property type="match status" value="1"/>
</dbReference>
<proteinExistence type="inferred from homology"/>
<comment type="cofactor">
    <cofactor evidence="1">
        <name>Zn(2+)</name>
        <dbReference type="ChEBI" id="CHEBI:29105"/>
    </cofactor>
</comment>
<dbReference type="Proteomes" id="UP000019132">
    <property type="component" value="Unassembled WGS sequence"/>
</dbReference>
<evidence type="ECO:0000313" key="13">
    <source>
        <dbReference type="EnsemblProtists" id="PYU1_T013255"/>
    </source>
</evidence>
<keyword evidence="6 11" id="KW-0732">Signal</keyword>
<name>K3X7Q6_GLOUD</name>
<feature type="chain" id="PRO_5003872945" description="Peptidase M14 domain-containing protein" evidence="11">
    <location>
        <begin position="21"/>
        <end position="445"/>
    </location>
</feature>
<dbReference type="PANTHER" id="PTHR11705">
    <property type="entry name" value="PROTEASE FAMILY M14 CARBOXYPEPTIDASE A,B"/>
    <property type="match status" value="1"/>
</dbReference>
<feature type="domain" description="Peptidase M14" evidence="12">
    <location>
        <begin position="148"/>
        <end position="440"/>
    </location>
</feature>
<keyword evidence="14" id="KW-1185">Reference proteome</keyword>
<dbReference type="InterPro" id="IPR000834">
    <property type="entry name" value="Peptidase_M14"/>
</dbReference>
<dbReference type="EnsemblProtists" id="PYU1_T013255">
    <property type="protein sequence ID" value="PYU1_T013255"/>
    <property type="gene ID" value="PYU1_G013226"/>
</dbReference>
<evidence type="ECO:0000256" key="9">
    <source>
        <dbReference type="ARBA" id="ARBA00023049"/>
    </source>
</evidence>
<keyword evidence="5" id="KW-0479">Metal-binding</keyword>
<feature type="signal peptide" evidence="11">
    <location>
        <begin position="1"/>
        <end position="20"/>
    </location>
</feature>
<dbReference type="GO" id="GO:0004181">
    <property type="term" value="F:metallocarboxypeptidase activity"/>
    <property type="evidence" value="ECO:0007669"/>
    <property type="project" value="InterPro"/>
</dbReference>
<dbReference type="InParanoid" id="K3X7Q6"/>
<dbReference type="OMA" id="KDWYIVP"/>
<keyword evidence="7" id="KW-0378">Hydrolase</keyword>
<dbReference type="PROSITE" id="PS52035">
    <property type="entry name" value="PEPTIDASE_M14"/>
    <property type="match status" value="1"/>
</dbReference>
<reference evidence="14" key="1">
    <citation type="journal article" date="2010" name="Genome Biol.">
        <title>Genome sequence of the necrotrophic plant pathogen Pythium ultimum reveals original pathogenicity mechanisms and effector repertoire.</title>
        <authorList>
            <person name="Levesque C.A."/>
            <person name="Brouwer H."/>
            <person name="Cano L."/>
            <person name="Hamilton J.P."/>
            <person name="Holt C."/>
            <person name="Huitema E."/>
            <person name="Raffaele S."/>
            <person name="Robideau G.P."/>
            <person name="Thines M."/>
            <person name="Win J."/>
            <person name="Zerillo M.M."/>
            <person name="Beakes G.W."/>
            <person name="Boore J.L."/>
            <person name="Busam D."/>
            <person name="Dumas B."/>
            <person name="Ferriera S."/>
            <person name="Fuerstenberg S.I."/>
            <person name="Gachon C.M."/>
            <person name="Gaulin E."/>
            <person name="Govers F."/>
            <person name="Grenville-Briggs L."/>
            <person name="Horner N."/>
            <person name="Hostetler J."/>
            <person name="Jiang R.H."/>
            <person name="Johnson J."/>
            <person name="Krajaejun T."/>
            <person name="Lin H."/>
            <person name="Meijer H.J."/>
            <person name="Moore B."/>
            <person name="Morris P."/>
            <person name="Phuntmart V."/>
            <person name="Puiu D."/>
            <person name="Shetty J."/>
            <person name="Stajich J.E."/>
            <person name="Tripathy S."/>
            <person name="Wawra S."/>
            <person name="van West P."/>
            <person name="Whitty B.R."/>
            <person name="Coutinho P.M."/>
            <person name="Henrissat B."/>
            <person name="Martin F."/>
            <person name="Thomas P.D."/>
            <person name="Tyler B.M."/>
            <person name="De Vries R.P."/>
            <person name="Kamoun S."/>
            <person name="Yandell M."/>
            <person name="Tisserat N."/>
            <person name="Buell C.R."/>
        </authorList>
    </citation>
    <scope>NUCLEOTIDE SEQUENCE</scope>
    <source>
        <strain evidence="14">DAOM:BR144</strain>
    </source>
</reference>
<dbReference type="GO" id="GO:0006508">
    <property type="term" value="P:proteolysis"/>
    <property type="evidence" value="ECO:0007669"/>
    <property type="project" value="UniProtKB-KW"/>
</dbReference>
<comment type="similarity">
    <text evidence="2 10">Belongs to the peptidase M14 family.</text>
</comment>
<dbReference type="STRING" id="431595.K3X7Q6"/>
<evidence type="ECO:0000256" key="1">
    <source>
        <dbReference type="ARBA" id="ARBA00001947"/>
    </source>
</evidence>
<evidence type="ECO:0000256" key="3">
    <source>
        <dbReference type="ARBA" id="ARBA00022645"/>
    </source>
</evidence>
<keyword evidence="9" id="KW-0482">Metalloprotease</keyword>
<evidence type="ECO:0000256" key="8">
    <source>
        <dbReference type="ARBA" id="ARBA00022833"/>
    </source>
</evidence>
<protein>
    <recommendedName>
        <fullName evidence="12">Peptidase M14 domain-containing protein</fullName>
    </recommendedName>
</protein>
<dbReference type="GO" id="GO:0005615">
    <property type="term" value="C:extracellular space"/>
    <property type="evidence" value="ECO:0007669"/>
    <property type="project" value="TreeGrafter"/>
</dbReference>
<sequence>MKIFPALALFAAALSVAVVAQEAVKQLYHVTVPKVLFDSALATFGDDLDIWEVRAVEGTDNVRADIYTTGATINKFNDVSSPSKFTVLDIKALTPSVVLIERDPMNTAEKLAFEASTLATCSTATRRHLAEITPTATTNYVDNAFFDCWRTADEIFAFLDTLMSANPTLITKIASVSTSYEGRAIPGYKIANGGSGKKAIYVQGLIHAREWHAGSTTFYAMAAILDGLRNGDATITSLVNQYDWYFVPIVNIDGFLYTFNGDRLWRKNRRKISGSTYGVDLNRNFGPQAYFGKAGDSPTTETYPGTAALSEPETAGIYKFLKTLPLAGVLDIHAYSGLVLRPFGNQAAQAAAPYGTKLKTLGDNVKTAIQVGNTARYTSETAAQLYLCYGTLMDSVFLEFNKTATLSFEMEGNDFVVDKSVIRSGGLHVFQGILQFAKGLAAYYS</sequence>
<evidence type="ECO:0000256" key="11">
    <source>
        <dbReference type="SAM" id="SignalP"/>
    </source>
</evidence>
<dbReference type="PRINTS" id="PR00765">
    <property type="entry name" value="CRBOXYPTASEA"/>
</dbReference>
<evidence type="ECO:0000256" key="10">
    <source>
        <dbReference type="PROSITE-ProRule" id="PRU01379"/>
    </source>
</evidence>
<reference evidence="14" key="2">
    <citation type="submission" date="2010-04" db="EMBL/GenBank/DDBJ databases">
        <authorList>
            <person name="Buell R."/>
            <person name="Hamilton J."/>
            <person name="Hostetler J."/>
        </authorList>
    </citation>
    <scope>NUCLEOTIDE SEQUENCE [LARGE SCALE GENOMIC DNA]</scope>
    <source>
        <strain evidence="14">DAOM:BR144</strain>
    </source>
</reference>
<dbReference type="VEuPathDB" id="FungiDB:PYU1_G013226"/>
<evidence type="ECO:0000256" key="2">
    <source>
        <dbReference type="ARBA" id="ARBA00005988"/>
    </source>
</evidence>
<dbReference type="EMBL" id="GL376627">
    <property type="status" value="NOT_ANNOTATED_CDS"/>
    <property type="molecule type" value="Genomic_DNA"/>
</dbReference>
<dbReference type="eggNOG" id="KOG2650">
    <property type="taxonomic scope" value="Eukaryota"/>
</dbReference>
<keyword evidence="8" id="KW-0862">Zinc</keyword>